<dbReference type="EMBL" id="JACHLI010000018">
    <property type="protein sequence ID" value="MBB4865400.1"/>
    <property type="molecule type" value="Genomic_DNA"/>
</dbReference>
<evidence type="ECO:0000313" key="6">
    <source>
        <dbReference type="EMBL" id="MBB4865400.1"/>
    </source>
</evidence>
<dbReference type="PANTHER" id="PTHR34653:SF1">
    <property type="entry name" value="FLAGELLAR HOOK-BASAL BODY COMPLEX PROTEIN FLIE"/>
    <property type="match status" value="1"/>
</dbReference>
<dbReference type="NCBIfam" id="TIGR00205">
    <property type="entry name" value="fliE"/>
    <property type="match status" value="1"/>
</dbReference>
<proteinExistence type="inferred from homology"/>
<dbReference type="AlphaFoldDB" id="A0A7W7P3B3"/>
<evidence type="ECO:0000313" key="7">
    <source>
        <dbReference type="Proteomes" id="UP000566995"/>
    </source>
</evidence>
<dbReference type="GO" id="GO:0071973">
    <property type="term" value="P:bacterial-type flagellum-dependent cell motility"/>
    <property type="evidence" value="ECO:0007669"/>
    <property type="project" value="InterPro"/>
</dbReference>
<dbReference type="GO" id="GO:0005198">
    <property type="term" value="F:structural molecule activity"/>
    <property type="evidence" value="ECO:0007669"/>
    <property type="project" value="UniProtKB-UniRule"/>
</dbReference>
<comment type="caution">
    <text evidence="6">The sequence shown here is derived from an EMBL/GenBank/DDBJ whole genome shotgun (WGS) entry which is preliminary data.</text>
</comment>
<evidence type="ECO:0000256" key="5">
    <source>
        <dbReference type="HAMAP-Rule" id="MF_00724"/>
    </source>
</evidence>
<organism evidence="6 7">
    <name type="scientific">Pseudomonas nitroreducens</name>
    <dbReference type="NCBI Taxonomy" id="46680"/>
    <lineage>
        <taxon>Bacteria</taxon>
        <taxon>Pseudomonadati</taxon>
        <taxon>Pseudomonadota</taxon>
        <taxon>Gammaproteobacteria</taxon>
        <taxon>Pseudomonadales</taxon>
        <taxon>Pseudomonadaceae</taxon>
        <taxon>Pseudomonas</taxon>
    </lineage>
</organism>
<dbReference type="GO" id="GO:0003774">
    <property type="term" value="F:cytoskeletal motor activity"/>
    <property type="evidence" value="ECO:0007669"/>
    <property type="project" value="InterPro"/>
</dbReference>
<gene>
    <name evidence="5" type="primary">fliE</name>
    <name evidence="6" type="ORF">HNP46_004281</name>
</gene>
<dbReference type="PRINTS" id="PR01006">
    <property type="entry name" value="FLGHOOKFLIE"/>
</dbReference>
<accession>A0A7W7P3B3</accession>
<keyword evidence="6" id="KW-0969">Cilium</keyword>
<evidence type="ECO:0000256" key="1">
    <source>
        <dbReference type="ARBA" id="ARBA00004117"/>
    </source>
</evidence>
<name>A0A7W7P3B3_PSENT</name>
<reference evidence="6 7" key="1">
    <citation type="submission" date="2020-08" db="EMBL/GenBank/DDBJ databases">
        <title>Functional genomics of gut bacteria from endangered species of beetles.</title>
        <authorList>
            <person name="Carlos-Shanley C."/>
        </authorList>
    </citation>
    <scope>NUCLEOTIDE SEQUENCE [LARGE SCALE GENOMIC DNA]</scope>
    <source>
        <strain evidence="6 7">S00179</strain>
    </source>
</reference>
<dbReference type="HAMAP" id="MF_00724">
    <property type="entry name" value="FliE"/>
    <property type="match status" value="1"/>
</dbReference>
<dbReference type="Pfam" id="PF02049">
    <property type="entry name" value="FliE"/>
    <property type="match status" value="1"/>
</dbReference>
<dbReference type="RefSeq" id="WP_184592846.1">
    <property type="nucleotide sequence ID" value="NZ_JACHLI010000018.1"/>
</dbReference>
<evidence type="ECO:0000256" key="4">
    <source>
        <dbReference type="ARBA" id="ARBA00023143"/>
    </source>
</evidence>
<evidence type="ECO:0000256" key="2">
    <source>
        <dbReference type="ARBA" id="ARBA00009272"/>
    </source>
</evidence>
<keyword evidence="6" id="KW-0282">Flagellum</keyword>
<keyword evidence="4 5" id="KW-0975">Bacterial flagellum</keyword>
<sequence>MSVSGINTALQSMQTMASQASGLSNIDGNDVSAMSFSATLQDSLRKVSQEQSAADLKGRRFQMGDPNVSLDDVVTDMQKASLGFTMLTQVRNKVVNAYKEVMSMPI</sequence>
<comment type="similarity">
    <text evidence="2 5">Belongs to the FliE family.</text>
</comment>
<keyword evidence="6" id="KW-0966">Cell projection</keyword>
<dbReference type="InterPro" id="IPR001624">
    <property type="entry name" value="FliE"/>
</dbReference>
<protein>
    <recommendedName>
        <fullName evidence="3 5">Flagellar hook-basal body complex protein FliE</fullName>
    </recommendedName>
</protein>
<dbReference type="PANTHER" id="PTHR34653">
    <property type="match status" value="1"/>
</dbReference>
<dbReference type="GO" id="GO:0009425">
    <property type="term" value="C:bacterial-type flagellum basal body"/>
    <property type="evidence" value="ECO:0007669"/>
    <property type="project" value="UniProtKB-SubCell"/>
</dbReference>
<evidence type="ECO:0000256" key="3">
    <source>
        <dbReference type="ARBA" id="ARBA00018024"/>
    </source>
</evidence>
<dbReference type="Proteomes" id="UP000566995">
    <property type="component" value="Unassembled WGS sequence"/>
</dbReference>
<comment type="subcellular location">
    <subcellularLocation>
        <location evidence="1 5">Bacterial flagellum basal body</location>
    </subcellularLocation>
</comment>